<dbReference type="Proteomes" id="UP001187734">
    <property type="component" value="Unassembled WGS sequence"/>
</dbReference>
<name>A0AAE8SMA5_9HYPO</name>
<feature type="region of interest" description="Disordered" evidence="1">
    <location>
        <begin position="1"/>
        <end position="25"/>
    </location>
</feature>
<comment type="caution">
    <text evidence="2">The sequence shown here is derived from an EMBL/GenBank/DDBJ whole genome shotgun (WGS) entry which is preliminary data.</text>
</comment>
<sequence length="70" mass="7929">MKPRSQRDSSIEAESTDAGGHSLRDNKLRNIQWDCADVDHMELDVSTGMETMNDSYHEQGVDFVIQMLEG</sequence>
<reference evidence="2" key="1">
    <citation type="submission" date="2018-03" db="EMBL/GenBank/DDBJ databases">
        <authorList>
            <person name="Guldener U."/>
        </authorList>
    </citation>
    <scope>NUCLEOTIDE SEQUENCE</scope>
</reference>
<dbReference type="EMBL" id="ONZP01000435">
    <property type="protein sequence ID" value="SPJ84205.1"/>
    <property type="molecule type" value="Genomic_DNA"/>
</dbReference>
<feature type="compositionally biased region" description="Basic and acidic residues" evidence="1">
    <location>
        <begin position="1"/>
        <end position="10"/>
    </location>
</feature>
<evidence type="ECO:0000313" key="2">
    <source>
        <dbReference type="EMBL" id="SPJ84205.1"/>
    </source>
</evidence>
<dbReference type="AlphaFoldDB" id="A0AAE8SMA5"/>
<evidence type="ECO:0000256" key="1">
    <source>
        <dbReference type="SAM" id="MobiDB-lite"/>
    </source>
</evidence>
<gene>
    <name evidence="2" type="ORF">FTOL_10722</name>
</gene>
<organism evidence="2 3">
    <name type="scientific">Fusarium torulosum</name>
    <dbReference type="NCBI Taxonomy" id="33205"/>
    <lineage>
        <taxon>Eukaryota</taxon>
        <taxon>Fungi</taxon>
        <taxon>Dikarya</taxon>
        <taxon>Ascomycota</taxon>
        <taxon>Pezizomycotina</taxon>
        <taxon>Sordariomycetes</taxon>
        <taxon>Hypocreomycetidae</taxon>
        <taxon>Hypocreales</taxon>
        <taxon>Nectriaceae</taxon>
        <taxon>Fusarium</taxon>
    </lineage>
</organism>
<evidence type="ECO:0000313" key="3">
    <source>
        <dbReference type="Proteomes" id="UP001187734"/>
    </source>
</evidence>
<proteinExistence type="predicted"/>
<protein>
    <submittedName>
        <fullName evidence="2">Uncharacterized protein</fullName>
    </submittedName>
</protein>
<keyword evidence="3" id="KW-1185">Reference proteome</keyword>
<accession>A0AAE8SMA5</accession>